<evidence type="ECO:0008006" key="4">
    <source>
        <dbReference type="Google" id="ProtNLM"/>
    </source>
</evidence>
<evidence type="ECO:0000313" key="3">
    <source>
        <dbReference type="Proteomes" id="UP001605990"/>
    </source>
</evidence>
<gene>
    <name evidence="2" type="ORF">ACGU38_05630</name>
</gene>
<dbReference type="RefSeq" id="WP_158913780.1">
    <property type="nucleotide sequence ID" value="NZ_JAAGMZ010000200.1"/>
</dbReference>
<feature type="region of interest" description="Disordered" evidence="1">
    <location>
        <begin position="1"/>
        <end position="23"/>
    </location>
</feature>
<proteinExistence type="predicted"/>
<evidence type="ECO:0000256" key="1">
    <source>
        <dbReference type="SAM" id="MobiDB-lite"/>
    </source>
</evidence>
<dbReference type="Proteomes" id="UP001605990">
    <property type="component" value="Unassembled WGS sequence"/>
</dbReference>
<accession>A0ABW7DVF8</accession>
<reference evidence="2 3" key="1">
    <citation type="submission" date="2024-10" db="EMBL/GenBank/DDBJ databases">
        <title>Draft genome assembly of a novel steroid transforming actinomycete isolated from African clawed frog Xenopus laevis.</title>
        <authorList>
            <person name="Bragin E."/>
            <person name="Kollerov V."/>
            <person name="Donova M.V."/>
        </authorList>
    </citation>
    <scope>NUCLEOTIDE SEQUENCE [LARGE SCALE GENOMIC DNA]</scope>
    <source>
        <strain evidence="2 3">MTOC-St3</strain>
    </source>
</reference>
<comment type="caution">
    <text evidence="2">The sequence shown here is derived from an EMBL/GenBank/DDBJ whole genome shotgun (WGS) entry which is preliminary data.</text>
</comment>
<evidence type="ECO:0000313" key="2">
    <source>
        <dbReference type="EMBL" id="MFG6294842.1"/>
    </source>
</evidence>
<dbReference type="InterPro" id="IPR006311">
    <property type="entry name" value="TAT_signal"/>
</dbReference>
<keyword evidence="3" id="KW-1185">Reference proteome</keyword>
<feature type="compositionally biased region" description="Polar residues" evidence="1">
    <location>
        <begin position="1"/>
        <end position="18"/>
    </location>
</feature>
<dbReference type="EMBL" id="JBIENY010000097">
    <property type="protein sequence ID" value="MFG6294842.1"/>
    <property type="molecule type" value="Genomic_DNA"/>
</dbReference>
<sequence>MTNQQSDQQTQVPAATSQVDRDRREFVKKGALTVVGSLVSGAARAVVSHLLTGGGE</sequence>
<name>A0ABW7DVF8_STRRO</name>
<dbReference type="PROSITE" id="PS51318">
    <property type="entry name" value="TAT"/>
    <property type="match status" value="1"/>
</dbReference>
<protein>
    <recommendedName>
        <fullName evidence="4">Deferrochelatase/peroxidase EfeB</fullName>
    </recommendedName>
</protein>
<organism evidence="2 3">
    <name type="scientific">Streptomyces rochei</name>
    <name type="common">Streptomyces parvullus</name>
    <dbReference type="NCBI Taxonomy" id="1928"/>
    <lineage>
        <taxon>Bacteria</taxon>
        <taxon>Bacillati</taxon>
        <taxon>Actinomycetota</taxon>
        <taxon>Actinomycetes</taxon>
        <taxon>Kitasatosporales</taxon>
        <taxon>Streptomycetaceae</taxon>
        <taxon>Streptomyces</taxon>
        <taxon>Streptomyces rochei group</taxon>
    </lineage>
</organism>